<feature type="transmembrane region" description="Helical" evidence="7">
    <location>
        <begin position="519"/>
        <end position="539"/>
    </location>
</feature>
<dbReference type="Proteomes" id="UP000728032">
    <property type="component" value="Unassembled WGS sequence"/>
</dbReference>
<dbReference type="GO" id="GO:0055075">
    <property type="term" value="P:potassium ion homeostasis"/>
    <property type="evidence" value="ECO:0007669"/>
    <property type="project" value="TreeGrafter"/>
</dbReference>
<dbReference type="OrthoDB" id="2020542at2759"/>
<feature type="transmembrane region" description="Helical" evidence="7">
    <location>
        <begin position="869"/>
        <end position="890"/>
    </location>
</feature>
<keyword evidence="4" id="KW-0195">Cyclin</keyword>
<feature type="transmembrane region" description="Helical" evidence="7">
    <location>
        <begin position="698"/>
        <end position="718"/>
    </location>
</feature>
<name>A0A7R9M3D6_9ACAR</name>
<dbReference type="InterPro" id="IPR036915">
    <property type="entry name" value="Cyclin-like_sf"/>
</dbReference>
<proteinExistence type="predicted"/>
<evidence type="ECO:0000256" key="6">
    <source>
        <dbReference type="SAM" id="MobiDB-lite"/>
    </source>
</evidence>
<feature type="transmembrane region" description="Helical" evidence="7">
    <location>
        <begin position="566"/>
        <end position="586"/>
    </location>
</feature>
<dbReference type="GO" id="GO:0016020">
    <property type="term" value="C:membrane"/>
    <property type="evidence" value="ECO:0007669"/>
    <property type="project" value="UniProtKB-SubCell"/>
</dbReference>
<dbReference type="PANTHER" id="PTHR11827">
    <property type="entry name" value="SOLUTE CARRIER FAMILY 12, CATION COTRANSPORTERS"/>
    <property type="match status" value="1"/>
</dbReference>
<keyword evidence="3 7" id="KW-1133">Transmembrane helix</keyword>
<dbReference type="CDD" id="cd20525">
    <property type="entry name" value="CYCLIN_CCNH_rpt2"/>
    <property type="match status" value="1"/>
</dbReference>
<dbReference type="Gene3D" id="1.20.1740.10">
    <property type="entry name" value="Amino acid/polyamine transporter I"/>
    <property type="match status" value="1"/>
</dbReference>
<evidence type="ECO:0000256" key="5">
    <source>
        <dbReference type="ARBA" id="ARBA00023136"/>
    </source>
</evidence>
<feature type="compositionally biased region" description="Low complexity" evidence="6">
    <location>
        <begin position="806"/>
        <end position="823"/>
    </location>
</feature>
<evidence type="ECO:0000256" key="7">
    <source>
        <dbReference type="SAM" id="Phobius"/>
    </source>
</evidence>
<feature type="transmembrane region" description="Helical" evidence="7">
    <location>
        <begin position="643"/>
        <end position="665"/>
    </location>
</feature>
<reference evidence="9" key="1">
    <citation type="submission" date="2020-11" db="EMBL/GenBank/DDBJ databases">
        <authorList>
            <person name="Tran Van P."/>
        </authorList>
    </citation>
    <scope>NUCLEOTIDE SEQUENCE</scope>
</reference>
<organism evidence="9">
    <name type="scientific">Oppiella nova</name>
    <dbReference type="NCBI Taxonomy" id="334625"/>
    <lineage>
        <taxon>Eukaryota</taxon>
        <taxon>Metazoa</taxon>
        <taxon>Ecdysozoa</taxon>
        <taxon>Arthropoda</taxon>
        <taxon>Chelicerata</taxon>
        <taxon>Arachnida</taxon>
        <taxon>Acari</taxon>
        <taxon>Acariformes</taxon>
        <taxon>Sarcoptiformes</taxon>
        <taxon>Oribatida</taxon>
        <taxon>Brachypylina</taxon>
        <taxon>Oppioidea</taxon>
        <taxon>Oppiidae</taxon>
        <taxon>Oppiella</taxon>
    </lineage>
</organism>
<dbReference type="Pfam" id="PF16899">
    <property type="entry name" value="Cyclin_C_2"/>
    <property type="match status" value="1"/>
</dbReference>
<evidence type="ECO:0000313" key="10">
    <source>
        <dbReference type="Proteomes" id="UP000728032"/>
    </source>
</evidence>
<dbReference type="InterPro" id="IPR031658">
    <property type="entry name" value="Cyclin_C_2"/>
</dbReference>
<keyword evidence="10" id="KW-1185">Reference proteome</keyword>
<dbReference type="EMBL" id="OC920786">
    <property type="protein sequence ID" value="CAD7652816.1"/>
    <property type="molecule type" value="Genomic_DNA"/>
</dbReference>
<evidence type="ECO:0000256" key="1">
    <source>
        <dbReference type="ARBA" id="ARBA00004141"/>
    </source>
</evidence>
<feature type="transmembrane region" description="Helical" evidence="7">
    <location>
        <begin position="380"/>
        <end position="400"/>
    </location>
</feature>
<protein>
    <recommendedName>
        <fullName evidence="8">Cyclin-like domain-containing protein</fullName>
    </recommendedName>
</protein>
<dbReference type="InterPro" id="IPR004841">
    <property type="entry name" value="AA-permease/SLC12A_dom"/>
</dbReference>
<feature type="compositionally biased region" description="Low complexity" evidence="6">
    <location>
        <begin position="834"/>
        <end position="851"/>
    </location>
</feature>
<dbReference type="GO" id="GO:0015379">
    <property type="term" value="F:potassium:chloride symporter activity"/>
    <property type="evidence" value="ECO:0007669"/>
    <property type="project" value="TreeGrafter"/>
</dbReference>
<comment type="subcellular location">
    <subcellularLocation>
        <location evidence="1">Membrane</location>
        <topology evidence="1">Multi-pass membrane protein</topology>
    </subcellularLocation>
</comment>
<feature type="transmembrane region" description="Helical" evidence="7">
    <location>
        <begin position="598"/>
        <end position="623"/>
    </location>
</feature>
<feature type="transmembrane region" description="Helical" evidence="7">
    <location>
        <begin position="452"/>
        <end position="473"/>
    </location>
</feature>
<dbReference type="GO" id="GO:1990573">
    <property type="term" value="P:potassium ion import across plasma membrane"/>
    <property type="evidence" value="ECO:0007669"/>
    <property type="project" value="TreeGrafter"/>
</dbReference>
<dbReference type="InterPro" id="IPR004842">
    <property type="entry name" value="SLC12A_fam"/>
</dbReference>
<sequence length="997" mass="111875">MFSTSTQLKHWMYGSEEELNQLRTEANQRFIRHRVTDDLDDVYDKYLSPAEEAVHTKHYESILRDFCRKFSPPMPKSVVGTAFQYFKRFYLNNSVMDFHPKHIIVTCVYLAAKVEEFNVSMQQFVANVKGDRAKATDVILNNELLLMQQLRYHLNTRYPQCGDPEKLRQNIDSFIDLSLSTDACFLFSPSQIALSAVVYAASKLEINLDPSNEIKQLQKVMRSNDENNELWSMITSVSTPQREQVRAIEQKLELCRNQSNNPDSKEYQRSLDEEMGEETVPFEQYARICQEQERSDQKLIETTGIDNSSPKNINWAQYGLDTNSSHEQRTGLESGADTSHLMQGLAHNELFLEDQASFGKQWWKSNFFLSQPILFGTWDGVYTSCVIHLFGVITFLRAGWLVGNAGIGFAILIILSSVVICCVAVLAAIGICERSNRGNVHALISTVLGSRIGAAVCIIYSFGQAVSCALHVMGFAETLSQLLNANDIWVERGIGVGLVVLLLSINVLGVKWVIRLQFILLFFLFLSAIDFVVGVFIRYDPNNGVIGYSIKNIENNWEPNENEPKVSLFNAFGVFFPAVTGVMAGINMSGDLHKPGKSIPIGTFSAIGTSLFLYLSFALGLGATCLRSALLTDYMIAQKASSVGVFLLLGLYISALSYSLGSLYATPRIIQNIANENIIPVMRFLAVGRGPNKVPVNALILFSIVIFIFIMIVGRFRVLKYCDSPGKTHLFPTVEYAYFSLAMTFDIQINRESRFMASAEVTSPTFDTSFKNKSSKHSDYGSVKSNDLDRLFPERVQTKHIKVKRQVSSQSSSRSSSQDRSVQPPKGPADTTHDNSGSSSADESFDSTDSSVGQEPRGDPNEIKSKQNVWYSCLINRWIIIMGAIIKVVIMFLVQWGYALSAFITLTFLWYYMGAVNPGLFPGISEFRAYPWIKSRVLICFGKKVAEYDQMVVPTGAPNMHFQSDQLTKHNTDFSAREPYHQSSTSQYKTSNILTNN</sequence>
<keyword evidence="5 7" id="KW-0472">Membrane</keyword>
<evidence type="ECO:0000259" key="8">
    <source>
        <dbReference type="SMART" id="SM00385"/>
    </source>
</evidence>
<dbReference type="InterPro" id="IPR013763">
    <property type="entry name" value="Cyclin-like_dom"/>
</dbReference>
<dbReference type="SMART" id="SM00385">
    <property type="entry name" value="CYCLIN"/>
    <property type="match status" value="1"/>
</dbReference>
<gene>
    <name evidence="9" type="ORF">ONB1V03_LOCUS9475</name>
</gene>
<evidence type="ECO:0000313" key="9">
    <source>
        <dbReference type="EMBL" id="CAD7652816.1"/>
    </source>
</evidence>
<feature type="domain" description="Cyclin-like" evidence="8">
    <location>
        <begin position="61"/>
        <end position="148"/>
    </location>
</feature>
<dbReference type="CDD" id="cd20524">
    <property type="entry name" value="CYCLIN_CCNH_rpt1"/>
    <property type="match status" value="1"/>
</dbReference>
<evidence type="ECO:0000256" key="2">
    <source>
        <dbReference type="ARBA" id="ARBA00022692"/>
    </source>
</evidence>
<dbReference type="PANTHER" id="PTHR11827:SF6">
    <property type="entry name" value="SOLUTE CARRIER FAMILY 12 MEMBER 8"/>
    <property type="match status" value="1"/>
</dbReference>
<evidence type="ECO:0000256" key="4">
    <source>
        <dbReference type="ARBA" id="ARBA00023127"/>
    </source>
</evidence>
<keyword evidence="2 7" id="KW-0812">Transmembrane</keyword>
<accession>A0A7R9M3D6</accession>
<dbReference type="AlphaFoldDB" id="A0A7R9M3D6"/>
<feature type="transmembrane region" description="Helical" evidence="7">
    <location>
        <begin position="493"/>
        <end position="514"/>
    </location>
</feature>
<feature type="region of interest" description="Disordered" evidence="6">
    <location>
        <begin position="801"/>
        <end position="861"/>
    </location>
</feature>
<feature type="transmembrane region" description="Helical" evidence="7">
    <location>
        <begin position="406"/>
        <end position="431"/>
    </location>
</feature>
<feature type="transmembrane region" description="Helical" evidence="7">
    <location>
        <begin position="896"/>
        <end position="913"/>
    </location>
</feature>
<dbReference type="GO" id="GO:0006884">
    <property type="term" value="P:cell volume homeostasis"/>
    <property type="evidence" value="ECO:0007669"/>
    <property type="project" value="TreeGrafter"/>
</dbReference>
<evidence type="ECO:0000256" key="3">
    <source>
        <dbReference type="ARBA" id="ARBA00022989"/>
    </source>
</evidence>
<dbReference type="Pfam" id="PF00324">
    <property type="entry name" value="AA_permease"/>
    <property type="match status" value="1"/>
</dbReference>
<dbReference type="GO" id="GO:0055064">
    <property type="term" value="P:chloride ion homeostasis"/>
    <property type="evidence" value="ECO:0007669"/>
    <property type="project" value="TreeGrafter"/>
</dbReference>
<dbReference type="Gene3D" id="1.10.472.10">
    <property type="entry name" value="Cyclin-like"/>
    <property type="match status" value="1"/>
</dbReference>
<dbReference type="EMBL" id="CAJPVJ010005961">
    <property type="protein sequence ID" value="CAG2170003.1"/>
    <property type="molecule type" value="Genomic_DNA"/>
</dbReference>
<dbReference type="SUPFAM" id="SSF47954">
    <property type="entry name" value="Cyclin-like"/>
    <property type="match status" value="2"/>
</dbReference>